<protein>
    <recommendedName>
        <fullName evidence="7">Prokineticin domain-containing protein</fullName>
    </recommendedName>
</protein>
<feature type="chain" id="PRO_5043349266" description="Prokineticin domain-containing protein" evidence="4">
    <location>
        <begin position="20"/>
        <end position="138"/>
    </location>
</feature>
<reference evidence="5 6" key="1">
    <citation type="submission" date="2021-06" db="EMBL/GenBank/DDBJ databases">
        <title>Caerostris darwini draft genome.</title>
        <authorList>
            <person name="Kono N."/>
            <person name="Arakawa K."/>
        </authorList>
    </citation>
    <scope>NUCLEOTIDE SEQUENCE [LARGE SCALE GENOMIC DNA]</scope>
</reference>
<dbReference type="Gene3D" id="2.10.80.10">
    <property type="entry name" value="Lipase, subunit A"/>
    <property type="match status" value="1"/>
</dbReference>
<evidence type="ECO:0008006" key="7">
    <source>
        <dbReference type="Google" id="ProtNLM"/>
    </source>
</evidence>
<keyword evidence="6" id="KW-1185">Reference proteome</keyword>
<dbReference type="AlphaFoldDB" id="A0AAV4UVQ6"/>
<keyword evidence="4" id="KW-0732">Signal</keyword>
<comment type="caution">
    <text evidence="5">The sequence shown here is derived from an EMBL/GenBank/DDBJ whole genome shotgun (WGS) entry which is preliminary data.</text>
</comment>
<evidence type="ECO:0000256" key="1">
    <source>
        <dbReference type="ARBA" id="ARBA00004613"/>
    </source>
</evidence>
<gene>
    <name evidence="5" type="primary">AVEN_60810_1</name>
    <name evidence="5" type="ORF">CDAR_78731</name>
</gene>
<evidence type="ECO:0000313" key="6">
    <source>
        <dbReference type="Proteomes" id="UP001054837"/>
    </source>
</evidence>
<evidence type="ECO:0000256" key="4">
    <source>
        <dbReference type="SAM" id="SignalP"/>
    </source>
</evidence>
<dbReference type="GO" id="GO:0005576">
    <property type="term" value="C:extracellular region"/>
    <property type="evidence" value="ECO:0007669"/>
    <property type="project" value="UniProtKB-SubCell"/>
</dbReference>
<dbReference type="Proteomes" id="UP001054837">
    <property type="component" value="Unassembled WGS sequence"/>
</dbReference>
<keyword evidence="2" id="KW-0964">Secreted</keyword>
<dbReference type="EMBL" id="BPLQ01012023">
    <property type="protein sequence ID" value="GIY61976.1"/>
    <property type="molecule type" value="Genomic_DNA"/>
</dbReference>
<organism evidence="5 6">
    <name type="scientific">Caerostris darwini</name>
    <dbReference type="NCBI Taxonomy" id="1538125"/>
    <lineage>
        <taxon>Eukaryota</taxon>
        <taxon>Metazoa</taxon>
        <taxon>Ecdysozoa</taxon>
        <taxon>Arthropoda</taxon>
        <taxon>Chelicerata</taxon>
        <taxon>Arachnida</taxon>
        <taxon>Araneae</taxon>
        <taxon>Araneomorphae</taxon>
        <taxon>Entelegynae</taxon>
        <taxon>Araneoidea</taxon>
        <taxon>Araneidae</taxon>
        <taxon>Caerostris</taxon>
    </lineage>
</organism>
<name>A0AAV4UVQ6_9ARAC</name>
<evidence type="ECO:0000256" key="2">
    <source>
        <dbReference type="ARBA" id="ARBA00022525"/>
    </source>
</evidence>
<proteinExistence type="predicted"/>
<evidence type="ECO:0000313" key="5">
    <source>
        <dbReference type="EMBL" id="GIY61976.1"/>
    </source>
</evidence>
<evidence type="ECO:0000256" key="3">
    <source>
        <dbReference type="SAM" id="MobiDB-lite"/>
    </source>
</evidence>
<sequence>MKFLVFCGALAAFLAIGEAENERCGSTKDCGANECCLSRGIFSFRKGDCKRFARKGESCSEEDDLSFVNKYDYYCPCEAGLSCEPTRVKNLLFATIAYDHRCVEDEEHTTPVEPETEPEPEPETEPEPEPETEEPSEE</sequence>
<dbReference type="InterPro" id="IPR020202">
    <property type="entry name" value="Atracotoxin"/>
</dbReference>
<comment type="subcellular location">
    <subcellularLocation>
        <location evidence="1">Secreted</location>
    </subcellularLocation>
</comment>
<feature type="signal peptide" evidence="4">
    <location>
        <begin position="1"/>
        <end position="19"/>
    </location>
</feature>
<feature type="compositionally biased region" description="Acidic residues" evidence="3">
    <location>
        <begin position="114"/>
        <end position="138"/>
    </location>
</feature>
<feature type="region of interest" description="Disordered" evidence="3">
    <location>
        <begin position="104"/>
        <end position="138"/>
    </location>
</feature>
<accession>A0AAV4UVQ6</accession>
<dbReference type="Pfam" id="PF17556">
    <property type="entry name" value="MIT_LIKE_ACTX"/>
    <property type="match status" value="1"/>
</dbReference>